<evidence type="ECO:0000259" key="3">
    <source>
        <dbReference type="PROSITE" id="PS50977"/>
    </source>
</evidence>
<sequence length="199" mass="22689">MANTFSKDDGFNQEILKAAKLLFSKYGLKKTTMEDVARHVGKGKSTLYYYYPGKNELFEAVVKEEFNNAVKKIRLAVNQENTSKAKLQAYLTSRLKLREEYNNLSKVISDEIFDHLREIFRLKNEFTEVHIDFIKEIVKSGVQLGDFKPMTDDEISFFANWINAAFVGLETPTQSSLCIIESHESCSKLVDLIIGGINA</sequence>
<evidence type="ECO:0000256" key="2">
    <source>
        <dbReference type="PROSITE-ProRule" id="PRU00335"/>
    </source>
</evidence>
<dbReference type="HOGENOM" id="CLU_069356_12_10_10"/>
<dbReference type="Gene3D" id="1.10.357.10">
    <property type="entry name" value="Tetracycline Repressor, domain 2"/>
    <property type="match status" value="1"/>
</dbReference>
<dbReference type="SUPFAM" id="SSF46689">
    <property type="entry name" value="Homeodomain-like"/>
    <property type="match status" value="1"/>
</dbReference>
<dbReference type="PRINTS" id="PR00455">
    <property type="entry name" value="HTHTETR"/>
</dbReference>
<dbReference type="InterPro" id="IPR009057">
    <property type="entry name" value="Homeodomain-like_sf"/>
</dbReference>
<accession>F0S6A7</accession>
<dbReference type="Proteomes" id="UP000000310">
    <property type="component" value="Chromosome"/>
</dbReference>
<keyword evidence="1 2" id="KW-0238">DNA-binding</keyword>
<dbReference type="GO" id="GO:0003677">
    <property type="term" value="F:DNA binding"/>
    <property type="evidence" value="ECO:0007669"/>
    <property type="project" value="UniProtKB-UniRule"/>
</dbReference>
<reference evidence="4 5" key="1">
    <citation type="journal article" date="2011" name="Stand. Genomic Sci.">
        <title>Complete genome sequence of the gliding, heparinolytic Pedobacter saltans type strain (113).</title>
        <authorList>
            <person name="Liolios K."/>
            <person name="Sikorski J."/>
            <person name="Lu M."/>
            <person name="Nolan M."/>
            <person name="Lapidus A."/>
            <person name="Lucas S."/>
            <person name="Hammon N."/>
            <person name="Deshpande S."/>
            <person name="Cheng J.F."/>
            <person name="Tapia R."/>
            <person name="Han C."/>
            <person name="Goodwin L."/>
            <person name="Pitluck S."/>
            <person name="Huntemann M."/>
            <person name="Ivanova N."/>
            <person name="Pagani I."/>
            <person name="Mavromatis K."/>
            <person name="Ovchinikova G."/>
            <person name="Pati A."/>
            <person name="Chen A."/>
            <person name="Palaniappan K."/>
            <person name="Land M."/>
            <person name="Hauser L."/>
            <person name="Brambilla E.M."/>
            <person name="Kotsyurbenko O."/>
            <person name="Rohde M."/>
            <person name="Tindall B.J."/>
            <person name="Abt B."/>
            <person name="Goker M."/>
            <person name="Detter J.C."/>
            <person name="Woyke T."/>
            <person name="Bristow J."/>
            <person name="Eisen J.A."/>
            <person name="Markowitz V."/>
            <person name="Hugenholtz P."/>
            <person name="Klenk H.P."/>
            <person name="Kyrpides N.C."/>
        </authorList>
    </citation>
    <scope>NUCLEOTIDE SEQUENCE [LARGE SCALE GENOMIC DNA]</scope>
    <source>
        <strain evidence="5">ATCC 51119 / DSM 12145 / JCM 21818 / LMG 10337 / NBRC 100064 / NCIMB 13643</strain>
    </source>
</reference>
<dbReference type="Gene3D" id="1.10.10.60">
    <property type="entry name" value="Homeodomain-like"/>
    <property type="match status" value="1"/>
</dbReference>
<dbReference type="PANTHER" id="PTHR30328:SF54">
    <property type="entry name" value="HTH-TYPE TRANSCRIPTIONAL REPRESSOR SCO4008"/>
    <property type="match status" value="1"/>
</dbReference>
<evidence type="ECO:0000313" key="4">
    <source>
        <dbReference type="EMBL" id="ADY53221.1"/>
    </source>
</evidence>
<proteinExistence type="predicted"/>
<dbReference type="Pfam" id="PF00440">
    <property type="entry name" value="TetR_N"/>
    <property type="match status" value="1"/>
</dbReference>
<dbReference type="KEGG" id="psn:Pedsa_2679"/>
<dbReference type="PROSITE" id="PS50977">
    <property type="entry name" value="HTH_TETR_2"/>
    <property type="match status" value="1"/>
</dbReference>
<dbReference type="EMBL" id="CP002545">
    <property type="protein sequence ID" value="ADY53221.1"/>
    <property type="molecule type" value="Genomic_DNA"/>
</dbReference>
<feature type="DNA-binding region" description="H-T-H motif" evidence="2">
    <location>
        <begin position="32"/>
        <end position="51"/>
    </location>
</feature>
<evidence type="ECO:0000256" key="1">
    <source>
        <dbReference type="ARBA" id="ARBA00023125"/>
    </source>
</evidence>
<protein>
    <submittedName>
        <fullName evidence="4">Transcriptional regulator, TetR family</fullName>
    </submittedName>
</protein>
<dbReference type="PANTHER" id="PTHR30328">
    <property type="entry name" value="TRANSCRIPTIONAL REPRESSOR"/>
    <property type="match status" value="1"/>
</dbReference>
<dbReference type="eggNOG" id="COG1309">
    <property type="taxonomic scope" value="Bacteria"/>
</dbReference>
<dbReference type="AlphaFoldDB" id="F0S6A7"/>
<dbReference type="OrthoDB" id="9789566at2"/>
<dbReference type="InterPro" id="IPR050109">
    <property type="entry name" value="HTH-type_TetR-like_transc_reg"/>
</dbReference>
<gene>
    <name evidence="4" type="ordered locus">Pedsa_2679</name>
</gene>
<dbReference type="InterPro" id="IPR001647">
    <property type="entry name" value="HTH_TetR"/>
</dbReference>
<dbReference type="STRING" id="762903.Pedsa_2679"/>
<organism evidence="4 5">
    <name type="scientific">Pseudopedobacter saltans (strain ATCC 51119 / DSM 12145 / JCM 21818 / CCUG 39354 / LMG 10337 / NBRC 100064 / NCIMB 13643)</name>
    <name type="common">Pedobacter saltans</name>
    <dbReference type="NCBI Taxonomy" id="762903"/>
    <lineage>
        <taxon>Bacteria</taxon>
        <taxon>Pseudomonadati</taxon>
        <taxon>Bacteroidota</taxon>
        <taxon>Sphingobacteriia</taxon>
        <taxon>Sphingobacteriales</taxon>
        <taxon>Sphingobacteriaceae</taxon>
        <taxon>Pseudopedobacter</taxon>
    </lineage>
</organism>
<reference evidence="5" key="2">
    <citation type="submission" date="2011-02" db="EMBL/GenBank/DDBJ databases">
        <title>The complete genome of Pedobacter saltans DSM 12145.</title>
        <authorList>
            <consortium name="US DOE Joint Genome Institute (JGI-PGF)"/>
            <person name="Lucas S."/>
            <person name="Copeland A."/>
            <person name="Lapidus A."/>
            <person name="Bruce D."/>
            <person name="Goodwin L."/>
            <person name="Pitluck S."/>
            <person name="Kyrpides N."/>
            <person name="Mavromatis K."/>
            <person name="Pagani I."/>
            <person name="Ivanova N."/>
            <person name="Ovchinnikova G."/>
            <person name="Lu M."/>
            <person name="Detter J.C."/>
            <person name="Han C."/>
            <person name="Land M."/>
            <person name="Hauser L."/>
            <person name="Markowitz V."/>
            <person name="Cheng J.-F."/>
            <person name="Hugenholtz P."/>
            <person name="Woyke T."/>
            <person name="Wu D."/>
            <person name="Tindall B."/>
            <person name="Pomrenke H.G."/>
            <person name="Brambilla E."/>
            <person name="Klenk H.-P."/>
            <person name="Eisen J.A."/>
        </authorList>
    </citation>
    <scope>NUCLEOTIDE SEQUENCE [LARGE SCALE GENOMIC DNA]</scope>
    <source>
        <strain evidence="5">ATCC 51119 / DSM 12145 / JCM 21818 / LMG 10337 / NBRC 100064 / NCIMB 13643</strain>
    </source>
</reference>
<dbReference type="RefSeq" id="WP_013633706.1">
    <property type="nucleotide sequence ID" value="NC_015177.1"/>
</dbReference>
<feature type="domain" description="HTH tetR-type" evidence="3">
    <location>
        <begin position="9"/>
        <end position="69"/>
    </location>
</feature>
<name>F0S6A7_PSESL</name>
<keyword evidence="5" id="KW-1185">Reference proteome</keyword>
<evidence type="ECO:0000313" key="5">
    <source>
        <dbReference type="Proteomes" id="UP000000310"/>
    </source>
</evidence>